<reference evidence="3" key="1">
    <citation type="submission" date="2020-01" db="EMBL/GenBank/DDBJ databases">
        <authorList>
            <person name="Rat A."/>
        </authorList>
    </citation>
    <scope>NUCLEOTIDE SEQUENCE</scope>
    <source>
        <strain evidence="3">LMG 31161</strain>
    </source>
</reference>
<evidence type="ECO:0000313" key="3">
    <source>
        <dbReference type="EMBL" id="MBR0660157.1"/>
    </source>
</evidence>
<feature type="domain" description="Acyltransferase 3" evidence="2">
    <location>
        <begin position="29"/>
        <end position="349"/>
    </location>
</feature>
<reference evidence="4 5" key="2">
    <citation type="submission" date="2020-02" db="EMBL/GenBank/DDBJ databases">
        <authorList>
            <person name="Sun Q."/>
            <person name="Inoue M."/>
        </authorList>
    </citation>
    <scope>NUCLEOTIDE SEQUENCE [LARGE SCALE GENOMIC DNA]</scope>
    <source>
        <strain evidence="4 5">KCTC 22478</strain>
    </source>
</reference>
<feature type="transmembrane region" description="Helical" evidence="1">
    <location>
        <begin position="192"/>
        <end position="215"/>
    </location>
</feature>
<dbReference type="GO" id="GO:0016747">
    <property type="term" value="F:acyltransferase activity, transferring groups other than amino-acyl groups"/>
    <property type="evidence" value="ECO:0007669"/>
    <property type="project" value="InterPro"/>
</dbReference>
<evidence type="ECO:0000256" key="1">
    <source>
        <dbReference type="SAM" id="Phobius"/>
    </source>
</evidence>
<accession>A0A9X9WIJ7</accession>
<keyword evidence="1" id="KW-0472">Membrane</keyword>
<feature type="transmembrane region" description="Helical" evidence="1">
    <location>
        <begin position="307"/>
        <end position="326"/>
    </location>
</feature>
<dbReference type="RefSeq" id="WP_168043307.1">
    <property type="nucleotide sequence ID" value="NZ_JAAEDK010000026.1"/>
</dbReference>
<dbReference type="Pfam" id="PF01757">
    <property type="entry name" value="Acyl_transf_3"/>
    <property type="match status" value="1"/>
</dbReference>
<organism evidence="3 6">
    <name type="scientific">Neoroseomonas oryzicola</name>
    <dbReference type="NCBI Taxonomy" id="535904"/>
    <lineage>
        <taxon>Bacteria</taxon>
        <taxon>Pseudomonadati</taxon>
        <taxon>Pseudomonadota</taxon>
        <taxon>Alphaproteobacteria</taxon>
        <taxon>Acetobacterales</taxon>
        <taxon>Acetobacteraceae</taxon>
        <taxon>Neoroseomonas</taxon>
    </lineage>
</organism>
<dbReference type="AlphaFoldDB" id="A0A9X9WIJ7"/>
<dbReference type="InterPro" id="IPR002656">
    <property type="entry name" value="Acyl_transf_3_dom"/>
</dbReference>
<keyword evidence="1" id="KW-1133">Transmembrane helix</keyword>
<dbReference type="Proteomes" id="UP001138708">
    <property type="component" value="Unassembled WGS sequence"/>
</dbReference>
<dbReference type="EMBL" id="JAAEDK010000026">
    <property type="protein sequence ID" value="MBR0660157.1"/>
    <property type="molecule type" value="Genomic_DNA"/>
</dbReference>
<dbReference type="InterPro" id="IPR052734">
    <property type="entry name" value="Nod_factor_acetyltransferase"/>
</dbReference>
<sequence>MMHAQRVAMGSTVSDLHAGQDRVTANRVAWVDAAKGIGIVLVVVGHALGGLIDAGITPVPDWFRPAMLVIYAFHMQLFFFLSGLFVPRRLEAGPRGIAQRALTGLVWPYFLWGSVQILAIHAAGAYVNAPIGDVGVALRNMLFASPPSQFWFLYVLVIALAAGAVMLPAIGAGGMLTVALVLRILAPEDLPVVLSFTVTMLPWFALGCLFGARGWSFALPDLSARRAALLVLVCVLVLGATSAGLVASVGMPAFSTFRAGEIAGLAWRPEAAGAALAGMTAVLLLAMRCRGGALGLLVFLGRQSMPIYLLHVLAVASTRIVLAKLVGWADPAIILAQIVAGIAGPLAAAWVARRLGLARLLAL</sequence>
<feature type="transmembrane region" description="Helical" evidence="1">
    <location>
        <begin position="274"/>
        <end position="300"/>
    </location>
</feature>
<feature type="transmembrane region" description="Helical" evidence="1">
    <location>
        <begin position="36"/>
        <end position="56"/>
    </location>
</feature>
<evidence type="ECO:0000313" key="4">
    <source>
        <dbReference type="EMBL" id="NKE19408.1"/>
    </source>
</evidence>
<reference evidence="3" key="3">
    <citation type="journal article" date="2021" name="Syst. Appl. Microbiol.">
        <title>Roseomonas hellenica sp. nov., isolated from roots of wild-growing Alkanna tinctoria.</title>
        <authorList>
            <person name="Rat A."/>
            <person name="Naranjo H.D."/>
            <person name="Lebbe L."/>
            <person name="Cnockaert M."/>
            <person name="Krigas N."/>
            <person name="Grigoriadou K."/>
            <person name="Maloupa E."/>
            <person name="Willems A."/>
        </authorList>
    </citation>
    <scope>NUCLEOTIDE SEQUENCE</scope>
    <source>
        <strain evidence="3">LMG 31161</strain>
    </source>
</reference>
<dbReference type="PANTHER" id="PTHR37312">
    <property type="entry name" value="MEMBRANE-BOUND ACYLTRANSFERASE YKRP-RELATED"/>
    <property type="match status" value="1"/>
</dbReference>
<keyword evidence="3" id="KW-0012">Acyltransferase</keyword>
<feature type="transmembrane region" description="Helical" evidence="1">
    <location>
        <begin position="68"/>
        <end position="86"/>
    </location>
</feature>
<evidence type="ECO:0000313" key="5">
    <source>
        <dbReference type="Proteomes" id="UP000746741"/>
    </source>
</evidence>
<gene>
    <name evidence="4" type="ORF">GWK15_20805</name>
    <name evidence="3" type="ORF">GXW75_12930</name>
</gene>
<feature type="transmembrane region" description="Helical" evidence="1">
    <location>
        <begin position="227"/>
        <end position="254"/>
    </location>
</feature>
<dbReference type="Proteomes" id="UP000746741">
    <property type="component" value="Unassembled WGS sequence"/>
</dbReference>
<comment type="caution">
    <text evidence="3">The sequence shown here is derived from an EMBL/GenBank/DDBJ whole genome shotgun (WGS) entry which is preliminary data.</text>
</comment>
<evidence type="ECO:0000259" key="2">
    <source>
        <dbReference type="Pfam" id="PF01757"/>
    </source>
</evidence>
<proteinExistence type="predicted"/>
<feature type="transmembrane region" description="Helical" evidence="1">
    <location>
        <begin position="150"/>
        <end position="172"/>
    </location>
</feature>
<dbReference type="EMBL" id="JAAVUP010000009">
    <property type="protein sequence ID" value="NKE19408.1"/>
    <property type="molecule type" value="Genomic_DNA"/>
</dbReference>
<keyword evidence="1" id="KW-0812">Transmembrane</keyword>
<name>A0A9X9WIJ7_9PROT</name>
<protein>
    <submittedName>
        <fullName evidence="3">Acyltransferase</fullName>
    </submittedName>
</protein>
<dbReference type="PANTHER" id="PTHR37312:SF1">
    <property type="entry name" value="MEMBRANE-BOUND ACYLTRANSFERASE YKRP-RELATED"/>
    <property type="match status" value="1"/>
</dbReference>
<keyword evidence="5" id="KW-1185">Reference proteome</keyword>
<evidence type="ECO:0000313" key="6">
    <source>
        <dbReference type="Proteomes" id="UP001138708"/>
    </source>
</evidence>
<feature type="transmembrane region" description="Helical" evidence="1">
    <location>
        <begin position="332"/>
        <end position="352"/>
    </location>
</feature>
<keyword evidence="3" id="KW-0808">Transferase</keyword>